<feature type="region of interest" description="Disordered" evidence="1">
    <location>
        <begin position="27"/>
        <end position="72"/>
    </location>
</feature>
<gene>
    <name evidence="2" type="ORF">P4T90_01900</name>
</gene>
<protein>
    <submittedName>
        <fullName evidence="2">Uncharacterized protein</fullName>
    </submittedName>
</protein>
<keyword evidence="3" id="KW-1185">Reference proteome</keyword>
<dbReference type="Proteomes" id="UP001341444">
    <property type="component" value="Unassembled WGS sequence"/>
</dbReference>
<evidence type="ECO:0000313" key="3">
    <source>
        <dbReference type="Proteomes" id="UP001341444"/>
    </source>
</evidence>
<dbReference type="RefSeq" id="WP_066268517.1">
    <property type="nucleotide sequence ID" value="NZ_JARMAB010000003.1"/>
</dbReference>
<feature type="compositionally biased region" description="Basic and acidic residues" evidence="1">
    <location>
        <begin position="28"/>
        <end position="41"/>
    </location>
</feature>
<evidence type="ECO:0000256" key="1">
    <source>
        <dbReference type="SAM" id="MobiDB-lite"/>
    </source>
</evidence>
<evidence type="ECO:0000313" key="2">
    <source>
        <dbReference type="EMBL" id="MED1201837.1"/>
    </source>
</evidence>
<proteinExistence type="predicted"/>
<dbReference type="EMBL" id="JARMAB010000003">
    <property type="protein sequence ID" value="MED1201837.1"/>
    <property type="molecule type" value="Genomic_DNA"/>
</dbReference>
<sequence>MGKCLESKSASRKDWSTFNISVISQNRTEPKVDCSEGHETPAGKAGQRKTPQELATGMLPAARGKRVPAALK</sequence>
<reference evidence="2 3" key="1">
    <citation type="submission" date="2023-03" db="EMBL/GenBank/DDBJ databases">
        <title>Bacillus Genome Sequencing.</title>
        <authorList>
            <person name="Dunlap C."/>
        </authorList>
    </citation>
    <scope>NUCLEOTIDE SEQUENCE [LARGE SCALE GENOMIC DNA]</scope>
    <source>
        <strain evidence="2 3">B-23453</strain>
    </source>
</reference>
<name>A0ABU6MAY2_9BACI</name>
<accession>A0ABU6MAY2</accession>
<organism evidence="2 3">
    <name type="scientific">Heyndrickxia acidicola</name>
    <dbReference type="NCBI Taxonomy" id="209389"/>
    <lineage>
        <taxon>Bacteria</taxon>
        <taxon>Bacillati</taxon>
        <taxon>Bacillota</taxon>
        <taxon>Bacilli</taxon>
        <taxon>Bacillales</taxon>
        <taxon>Bacillaceae</taxon>
        <taxon>Heyndrickxia</taxon>
    </lineage>
</organism>
<comment type="caution">
    <text evidence="2">The sequence shown here is derived from an EMBL/GenBank/DDBJ whole genome shotgun (WGS) entry which is preliminary data.</text>
</comment>